<dbReference type="Gene3D" id="3.90.1570.20">
    <property type="match status" value="1"/>
</dbReference>
<organism evidence="1 2">
    <name type="scientific">Spirosoma taeanense</name>
    <dbReference type="NCBI Taxonomy" id="2735870"/>
    <lineage>
        <taxon>Bacteria</taxon>
        <taxon>Pseudomonadati</taxon>
        <taxon>Bacteroidota</taxon>
        <taxon>Cytophagia</taxon>
        <taxon>Cytophagales</taxon>
        <taxon>Cytophagaceae</taxon>
        <taxon>Spirosoma</taxon>
    </lineage>
</organism>
<dbReference type="KEGG" id="stae:HNV11_19940"/>
<evidence type="ECO:0000313" key="1">
    <source>
        <dbReference type="EMBL" id="QJW91489.1"/>
    </source>
</evidence>
<keyword evidence="2" id="KW-1185">Reference proteome</keyword>
<dbReference type="AlphaFoldDB" id="A0A6M5YBZ2"/>
<dbReference type="EMBL" id="CP053435">
    <property type="protein sequence ID" value="QJW91489.1"/>
    <property type="molecule type" value="Genomic_DNA"/>
</dbReference>
<name>A0A6M5YBZ2_9BACT</name>
<gene>
    <name evidence="1" type="ORF">HNV11_19940</name>
</gene>
<dbReference type="Proteomes" id="UP000502756">
    <property type="component" value="Chromosome"/>
</dbReference>
<accession>A0A6M5YBZ2</accession>
<evidence type="ECO:0000313" key="2">
    <source>
        <dbReference type="Proteomes" id="UP000502756"/>
    </source>
</evidence>
<dbReference type="RefSeq" id="WP_171741339.1">
    <property type="nucleotide sequence ID" value="NZ_CP053435.1"/>
</dbReference>
<sequence>MSYLKPSSIATLVREDDMGVNAPIIHQSVIARLTSGLYPLYKSGRINFEPLPEMMLTEGYSSPVPDLLLYDHQTEQAKVIIEVCQTNGLKHDTNKVIRLIDEGEYGILEGLVFNYKTQQWLCYNKGDGGMASLSSFSKILQLDLNEFL</sequence>
<evidence type="ECO:0008006" key="3">
    <source>
        <dbReference type="Google" id="ProtNLM"/>
    </source>
</evidence>
<proteinExistence type="predicted"/>
<reference evidence="1 2" key="1">
    <citation type="submission" date="2020-05" db="EMBL/GenBank/DDBJ databases">
        <title>Genome sequencing of Spirosoma sp. TS118.</title>
        <authorList>
            <person name="Lee J.-H."/>
            <person name="Jeong S."/>
            <person name="Zhao L."/>
            <person name="Jung J.-H."/>
            <person name="Kim M.-K."/>
            <person name="Lim S."/>
        </authorList>
    </citation>
    <scope>NUCLEOTIDE SEQUENCE [LARGE SCALE GENOMIC DNA]</scope>
    <source>
        <strain evidence="1 2">TS118</strain>
    </source>
</reference>
<protein>
    <recommendedName>
        <fullName evidence="3">Restriction endonuclease</fullName>
    </recommendedName>
</protein>